<gene>
    <name evidence="4" type="ORF">LZ012_08675</name>
</gene>
<dbReference type="Gene3D" id="1.25.40.20">
    <property type="entry name" value="Ankyrin repeat-containing domain"/>
    <property type="match status" value="1"/>
</dbReference>
<feature type="repeat" description="ANK" evidence="3">
    <location>
        <begin position="45"/>
        <end position="73"/>
    </location>
</feature>
<protein>
    <submittedName>
        <fullName evidence="4">Ankyrin repeat domain-containing protein</fullName>
    </submittedName>
</protein>
<evidence type="ECO:0000256" key="2">
    <source>
        <dbReference type="ARBA" id="ARBA00023043"/>
    </source>
</evidence>
<dbReference type="PANTHER" id="PTHR24171">
    <property type="entry name" value="ANKYRIN REPEAT DOMAIN-CONTAINING PROTEIN 39-RELATED"/>
    <property type="match status" value="1"/>
</dbReference>
<accession>A0ABS9K213</accession>
<dbReference type="Proteomes" id="UP001165384">
    <property type="component" value="Unassembled WGS sequence"/>
</dbReference>
<evidence type="ECO:0000256" key="3">
    <source>
        <dbReference type="PROSITE-ProRule" id="PRU00023"/>
    </source>
</evidence>
<organism evidence="4 5">
    <name type="scientific">Dechloromonas hankyongensis</name>
    <dbReference type="NCBI Taxonomy" id="2908002"/>
    <lineage>
        <taxon>Bacteria</taxon>
        <taxon>Pseudomonadati</taxon>
        <taxon>Pseudomonadota</taxon>
        <taxon>Betaproteobacteria</taxon>
        <taxon>Rhodocyclales</taxon>
        <taxon>Azonexaceae</taxon>
        <taxon>Dechloromonas</taxon>
    </lineage>
</organism>
<dbReference type="SUPFAM" id="SSF48403">
    <property type="entry name" value="Ankyrin repeat"/>
    <property type="match status" value="1"/>
</dbReference>
<dbReference type="PROSITE" id="PS50088">
    <property type="entry name" value="ANK_REPEAT"/>
    <property type="match status" value="1"/>
</dbReference>
<dbReference type="InterPro" id="IPR036770">
    <property type="entry name" value="Ankyrin_rpt-contain_sf"/>
</dbReference>
<dbReference type="RefSeq" id="WP_275709762.1">
    <property type="nucleotide sequence ID" value="NZ_JAKLTN010000002.1"/>
</dbReference>
<dbReference type="Pfam" id="PF12796">
    <property type="entry name" value="Ank_2"/>
    <property type="match status" value="1"/>
</dbReference>
<proteinExistence type="predicted"/>
<sequence>MTAKAPSPNKLIAAIRTAQPGKVLAALAAGADVNEADMHGFAGLPLRTACFMGDLAVVRELLRHGANPDVAASDGPGAALRLALRCGHQDIAGLLLQHGASIPDGLAVDPELVPASRAQPEPSAPPAGKPADNLIEFTPSNFRCSAANDSEALDIFGTETNALSADLLFLEDDEVPAIDWKARPDSK</sequence>
<name>A0ABS9K213_9RHOO</name>
<evidence type="ECO:0000256" key="1">
    <source>
        <dbReference type="ARBA" id="ARBA00022737"/>
    </source>
</evidence>
<dbReference type="InterPro" id="IPR002110">
    <property type="entry name" value="Ankyrin_rpt"/>
</dbReference>
<keyword evidence="2 3" id="KW-0040">ANK repeat</keyword>
<reference evidence="4" key="1">
    <citation type="submission" date="2022-01" db="EMBL/GenBank/DDBJ databases">
        <authorList>
            <person name="Jo J.-H."/>
            <person name="Im W.-T."/>
        </authorList>
    </citation>
    <scope>NUCLEOTIDE SEQUENCE</scope>
    <source>
        <strain evidence="4">XY25</strain>
    </source>
</reference>
<dbReference type="EMBL" id="JAKLTN010000002">
    <property type="protein sequence ID" value="MCG2577070.1"/>
    <property type="molecule type" value="Genomic_DNA"/>
</dbReference>
<evidence type="ECO:0000313" key="4">
    <source>
        <dbReference type="EMBL" id="MCG2577070.1"/>
    </source>
</evidence>
<evidence type="ECO:0000313" key="5">
    <source>
        <dbReference type="Proteomes" id="UP001165384"/>
    </source>
</evidence>
<comment type="caution">
    <text evidence="4">The sequence shown here is derived from an EMBL/GenBank/DDBJ whole genome shotgun (WGS) entry which is preliminary data.</text>
</comment>
<keyword evidence="1" id="KW-0677">Repeat</keyword>
<keyword evidence="5" id="KW-1185">Reference proteome</keyword>